<proteinExistence type="predicted"/>
<reference evidence="2 3" key="1">
    <citation type="submission" date="2018-05" db="EMBL/GenBank/DDBJ databases">
        <authorList>
            <consortium name="PulseNet: The National Subtyping Network for Foodborne Disease Surveillance"/>
            <person name="Tarr C.L."/>
            <person name="Trees E."/>
            <person name="Katz L.S."/>
            <person name="Carleton-Romer H.A."/>
            <person name="Stroika S."/>
            <person name="Kucerova Z."/>
            <person name="Roache K.F."/>
            <person name="Sabol A.L."/>
            <person name="Besser J."/>
            <person name="Gerner-Smidt P."/>
        </authorList>
    </citation>
    <scope>NUCLEOTIDE SEQUENCE [LARGE SCALE GENOMIC DNA]</scope>
    <source>
        <strain evidence="2 3">2016D-0268</strain>
    </source>
</reference>
<dbReference type="Gene3D" id="3.40.50.2000">
    <property type="entry name" value="Glycogen Phosphorylase B"/>
    <property type="match status" value="2"/>
</dbReference>
<dbReference type="Proteomes" id="UP000556298">
    <property type="component" value="Unassembled WGS sequence"/>
</dbReference>
<sequence>YLKKYSPNLIISFKTKPNIYAIIVAKYLKIPIIICEHGFHAGEKSIKTNKLRKKYYPKSNLLTVLTNADYKYYDFVKNKTLIPNPIDIISLGENNIKKENIILYVGRLEPEKSVDIFIKAISKIKNINQWKIQIAGDGSLKEELIELSKIYKLNIEFLGHVKNLHELYLKSKILCLTSEQEGLPIVLLESIIYNCVRISSNYIGVEELIVDNYNGLIFKKGNYLDLADKINLIQENDQLYHNLTLNAKKILSNFDKKTIFKKWDLLIQNTVKRDCK</sequence>
<dbReference type="AlphaFoldDB" id="A0A7U8GGL6"/>
<evidence type="ECO:0000259" key="1">
    <source>
        <dbReference type="Pfam" id="PF00534"/>
    </source>
</evidence>
<dbReference type="InterPro" id="IPR001296">
    <property type="entry name" value="Glyco_trans_1"/>
</dbReference>
<feature type="non-terminal residue" evidence="2">
    <location>
        <position position="1"/>
    </location>
</feature>
<name>A0A7U8GGL6_CAMLA</name>
<evidence type="ECO:0000313" key="3">
    <source>
        <dbReference type="Proteomes" id="UP000556298"/>
    </source>
</evidence>
<keyword evidence="2" id="KW-0808">Transferase</keyword>
<evidence type="ECO:0000313" key="2">
    <source>
        <dbReference type="EMBL" id="EAJ5682245.1"/>
    </source>
</evidence>
<organism evidence="2 3">
    <name type="scientific">Campylobacter lari</name>
    <dbReference type="NCBI Taxonomy" id="201"/>
    <lineage>
        <taxon>Bacteria</taxon>
        <taxon>Pseudomonadati</taxon>
        <taxon>Campylobacterota</taxon>
        <taxon>Epsilonproteobacteria</taxon>
        <taxon>Campylobacterales</taxon>
        <taxon>Campylobacteraceae</taxon>
        <taxon>Campylobacter</taxon>
    </lineage>
</organism>
<feature type="domain" description="Glycosyl transferase family 1" evidence="1">
    <location>
        <begin position="95"/>
        <end position="249"/>
    </location>
</feature>
<dbReference type="PANTHER" id="PTHR12526:SF630">
    <property type="entry name" value="GLYCOSYLTRANSFERASE"/>
    <property type="match status" value="1"/>
</dbReference>
<dbReference type="Pfam" id="PF00534">
    <property type="entry name" value="Glycos_transf_1"/>
    <property type="match status" value="1"/>
</dbReference>
<dbReference type="PANTHER" id="PTHR12526">
    <property type="entry name" value="GLYCOSYLTRANSFERASE"/>
    <property type="match status" value="1"/>
</dbReference>
<accession>A0A7U8GGL6</accession>
<comment type="caution">
    <text evidence="2">The sequence shown here is derived from an EMBL/GenBank/DDBJ whole genome shotgun (WGS) entry which is preliminary data.</text>
</comment>
<gene>
    <name evidence="2" type="ORF">BXA13_08060</name>
</gene>
<dbReference type="EMBL" id="AABYWZ010000046">
    <property type="protein sequence ID" value="EAJ5682245.1"/>
    <property type="molecule type" value="Genomic_DNA"/>
</dbReference>
<protein>
    <submittedName>
        <fullName evidence="2">Glycosyltransferase family 4 protein</fullName>
    </submittedName>
</protein>
<dbReference type="GO" id="GO:0016757">
    <property type="term" value="F:glycosyltransferase activity"/>
    <property type="evidence" value="ECO:0007669"/>
    <property type="project" value="InterPro"/>
</dbReference>
<dbReference type="SUPFAM" id="SSF53756">
    <property type="entry name" value="UDP-Glycosyltransferase/glycogen phosphorylase"/>
    <property type="match status" value="1"/>
</dbReference>